<feature type="chain" id="PRO_5008355390" description="Lipoprotein" evidence="2">
    <location>
        <begin position="20"/>
        <end position="281"/>
    </location>
</feature>
<proteinExistence type="predicted"/>
<dbReference type="OrthoDB" id="8756569at2"/>
<organism evidence="3 4">
    <name type="scientific">Janthinobacterium psychrotolerans</name>
    <dbReference type="NCBI Taxonomy" id="1747903"/>
    <lineage>
        <taxon>Bacteria</taxon>
        <taxon>Pseudomonadati</taxon>
        <taxon>Pseudomonadota</taxon>
        <taxon>Betaproteobacteria</taxon>
        <taxon>Burkholderiales</taxon>
        <taxon>Oxalobacteraceae</taxon>
        <taxon>Janthinobacterium</taxon>
    </lineage>
</organism>
<dbReference type="PROSITE" id="PS51257">
    <property type="entry name" value="PROKAR_LIPOPROTEIN"/>
    <property type="match status" value="1"/>
</dbReference>
<evidence type="ECO:0000256" key="2">
    <source>
        <dbReference type="SAM" id="SignalP"/>
    </source>
</evidence>
<evidence type="ECO:0000313" key="3">
    <source>
        <dbReference type="EMBL" id="OBV38306.1"/>
    </source>
</evidence>
<reference evidence="3 4" key="1">
    <citation type="submission" date="2016-04" db="EMBL/GenBank/DDBJ databases">
        <title>Draft genome sequence of Janthinobacterium psychrotolerans sp. nov., isolated from freshwater sediments in Denmark.</title>
        <authorList>
            <person name="Gong X."/>
            <person name="Skrivergaard S."/>
            <person name="Korsgaard B.S."/>
            <person name="Schreiber L."/>
            <person name="Marshall I.P."/>
            <person name="Finster K."/>
            <person name="Schramm A."/>
        </authorList>
    </citation>
    <scope>NUCLEOTIDE SEQUENCE [LARGE SCALE GENOMIC DNA]</scope>
    <source>
        <strain evidence="3 4">S3-2</strain>
    </source>
</reference>
<evidence type="ECO:0008006" key="5">
    <source>
        <dbReference type="Google" id="ProtNLM"/>
    </source>
</evidence>
<feature type="signal peptide" evidence="2">
    <location>
        <begin position="1"/>
        <end position="19"/>
    </location>
</feature>
<sequence>MIRRTALLSAMSLSLLLGACSKNEEPAAAEDKQAQAAEASQAAEAPAAETAPERKLDYWKTLGPLLAGSYNSSCLRMPDGRKMDAVVTVGADGKVASGDMQLDFHAAKMAMLMRTRDEKGQYSTLGTISIDDGKTGMLSLLSSPAGKESSISLSSGDIGLVCSNTSAIGSFNNQALFLTAAKLVDGKKQSINCLDTKNLLVKRKVDVEVVDGVIRIGDDAFDMKAAVSEGFMVTDGGSSLMLTVVMPQEKSINVAYDGAGKLVNVQARDKQESTHYCTAEN</sequence>
<keyword evidence="4" id="KW-1185">Reference proteome</keyword>
<dbReference type="EMBL" id="LOCQ01000058">
    <property type="protein sequence ID" value="OBV38306.1"/>
    <property type="molecule type" value="Genomic_DNA"/>
</dbReference>
<keyword evidence="2" id="KW-0732">Signal</keyword>
<gene>
    <name evidence="3" type="ORF">ASR47_1005260</name>
</gene>
<name>A0A1A7BXH5_9BURK</name>
<evidence type="ECO:0000256" key="1">
    <source>
        <dbReference type="SAM" id="MobiDB-lite"/>
    </source>
</evidence>
<dbReference type="AlphaFoldDB" id="A0A1A7BXH5"/>
<feature type="compositionally biased region" description="Low complexity" evidence="1">
    <location>
        <begin position="34"/>
        <end position="50"/>
    </location>
</feature>
<accession>A0A1A7BXH5</accession>
<dbReference type="RefSeq" id="WP_065309163.1">
    <property type="nucleotide sequence ID" value="NZ_LOCQ01000058.1"/>
</dbReference>
<evidence type="ECO:0000313" key="4">
    <source>
        <dbReference type="Proteomes" id="UP000092713"/>
    </source>
</evidence>
<comment type="caution">
    <text evidence="3">The sequence shown here is derived from an EMBL/GenBank/DDBJ whole genome shotgun (WGS) entry which is preliminary data.</text>
</comment>
<dbReference type="Proteomes" id="UP000092713">
    <property type="component" value="Unassembled WGS sequence"/>
</dbReference>
<feature type="region of interest" description="Disordered" evidence="1">
    <location>
        <begin position="27"/>
        <end position="50"/>
    </location>
</feature>
<protein>
    <recommendedName>
        <fullName evidence="5">Lipoprotein</fullName>
    </recommendedName>
</protein>